<dbReference type="GO" id="GO:0030246">
    <property type="term" value="F:carbohydrate binding"/>
    <property type="evidence" value="ECO:0007669"/>
    <property type="project" value="InterPro"/>
</dbReference>
<evidence type="ECO:0000256" key="6">
    <source>
        <dbReference type="PIRSR" id="PIRSR036289-51"/>
    </source>
</evidence>
<dbReference type="InterPro" id="IPR008928">
    <property type="entry name" value="6-hairpin_glycosidase_sf"/>
</dbReference>
<dbReference type="GO" id="GO:0005975">
    <property type="term" value="P:carbohydrate metabolic process"/>
    <property type="evidence" value="ECO:0007669"/>
    <property type="project" value="InterPro"/>
</dbReference>
<dbReference type="Pfam" id="PF03632">
    <property type="entry name" value="Glyco_hydro_65m"/>
    <property type="match status" value="1"/>
</dbReference>
<evidence type="ECO:0000256" key="2">
    <source>
        <dbReference type="ARBA" id="ARBA00022676"/>
    </source>
</evidence>
<dbReference type="PANTHER" id="PTHR11051:SF8">
    <property type="entry name" value="PROTEIN-GLUCOSYLGALACTOSYLHYDROXYLYSINE GLUCOSIDASE"/>
    <property type="match status" value="1"/>
</dbReference>
<keyword evidence="11" id="KW-1185">Reference proteome</keyword>
<dbReference type="Gene3D" id="1.50.10.10">
    <property type="match status" value="1"/>
</dbReference>
<evidence type="ECO:0000259" key="7">
    <source>
        <dbReference type="Pfam" id="PF03632"/>
    </source>
</evidence>
<feature type="domain" description="Glycoside hydrolase family 65 C-terminal" evidence="8">
    <location>
        <begin position="752"/>
        <end position="806"/>
    </location>
</feature>
<evidence type="ECO:0000256" key="5">
    <source>
        <dbReference type="PIRSR" id="PIRSR036289-50"/>
    </source>
</evidence>
<dbReference type="Gene3D" id="2.70.98.40">
    <property type="entry name" value="Glycoside hydrolase, family 65, N-terminal domain"/>
    <property type="match status" value="1"/>
</dbReference>
<keyword evidence="4" id="KW-0326">Glycosidase</keyword>
<evidence type="ECO:0000313" key="11">
    <source>
        <dbReference type="Proteomes" id="UP000545493"/>
    </source>
</evidence>
<dbReference type="AlphaFoldDB" id="A0A7X5ZRJ2"/>
<name>A0A7X5ZRJ2_9PSEU</name>
<sequence>MSTSTTDRADRLAGPGGYEGCALCAEPTPRDQEWLLSYHDDEARGVASREALLTLANGYLGVRGADPEAVADGVHYPGTYVAGVYNRLSSEPHGRPREDESVVNLPNWLPLTFRLPGQPWFGAGYGTLAHQHLVLDLRRGVLLREAVVTDEDGRRTTLRQQRLVSMASPHLAALRTELVPRNWSGPLEVRSTIDGRVSNGNVAAFAGLCGQHLEQAESGELDAGEVTWLVARTVQSKLRVAQAARTTLRADSGTRVWPRAVAEPGVIGREFLIEARPDVPVVVEKVVAVHTSRDRAISEPLLAARETVRDAGSFDDLLEAHAESWKYLWRRFRIGTRDGPDGQLPINFHMFHVLQTLTGHTADLDVGVPARGLHGEGYRGHIFWDELFVFPLLSFRVPRLTRALLGYRHRRLDQARRLAEENGRRGAMFPWQSGSDGREETPGWFFNPRSGRWMADNSRRQYHVNLAIGYNLWHYWQVTGDLDFLASYGAELLVEIARFWADLVDYDPADDRYDVRGVMGPDEFHDGYPDRPGQGIDNNSYVNVMVAWLLARAVEAHGLLGTEYCGELWDRLDLSEDELADWERISRRLRVRFLDNGLLAQFEGYERLAEFDWEHYRARYGELGRLDLILEAENDSCNRYQVAKQADVLMLFYLFTAEELTGLLDRLGYAFDPATIPPTVDYYLARTSHGSTLSRVAHSWVLSRTDRPRSWRLLRDALVHDLSNRGDSTGEGIHLGAMAASADILQRCYTGLEVRQDVLWLNPRLPTELRALDLDLHYRGQWLSVRIDHQEAVLRAVPCAASPIDIGWLGTTTYRLAAGETLRLPIGRQPQQGVNSPNPSVST</sequence>
<dbReference type="InterPro" id="IPR005195">
    <property type="entry name" value="Glyco_hydro_65_M"/>
</dbReference>
<dbReference type="PIRSF" id="PIRSF036289">
    <property type="entry name" value="Glycosyl_hydrolase_malt_phosph"/>
    <property type="match status" value="1"/>
</dbReference>
<comment type="similarity">
    <text evidence="1">Belongs to the glycosyl hydrolase 65 family.</text>
</comment>
<feature type="active site" description="Proton donor" evidence="5">
    <location>
        <position position="523"/>
    </location>
</feature>
<evidence type="ECO:0000259" key="9">
    <source>
        <dbReference type="Pfam" id="PF03636"/>
    </source>
</evidence>
<dbReference type="Gene3D" id="2.60.420.10">
    <property type="entry name" value="Maltose phosphorylase, domain 3"/>
    <property type="match status" value="1"/>
</dbReference>
<feature type="domain" description="Glycoside hydrolase family 65 N-terminal" evidence="9">
    <location>
        <begin position="47"/>
        <end position="293"/>
    </location>
</feature>
<dbReference type="Proteomes" id="UP000545493">
    <property type="component" value="Unassembled WGS sequence"/>
</dbReference>
<feature type="binding site" evidence="6">
    <location>
        <begin position="384"/>
        <end position="385"/>
    </location>
    <ligand>
        <name>substrate</name>
    </ligand>
</feature>
<dbReference type="SUPFAM" id="SSF74650">
    <property type="entry name" value="Galactose mutarotase-like"/>
    <property type="match status" value="1"/>
</dbReference>
<dbReference type="Pfam" id="PF03633">
    <property type="entry name" value="Glyco_hydro_65C"/>
    <property type="match status" value="1"/>
</dbReference>
<accession>A0A7X5ZRJ2</accession>
<dbReference type="GO" id="GO:0016757">
    <property type="term" value="F:glycosyltransferase activity"/>
    <property type="evidence" value="ECO:0007669"/>
    <property type="project" value="UniProtKB-KW"/>
</dbReference>
<proteinExistence type="inferred from homology"/>
<dbReference type="RefSeq" id="WP_167171137.1">
    <property type="nucleotide sequence ID" value="NZ_JAAOYM010000001.1"/>
</dbReference>
<dbReference type="InterPro" id="IPR017045">
    <property type="entry name" value="Malt_Pase/Glycosyl_Hdrlase"/>
</dbReference>
<evidence type="ECO:0000256" key="1">
    <source>
        <dbReference type="ARBA" id="ARBA00006768"/>
    </source>
</evidence>
<evidence type="ECO:0000259" key="8">
    <source>
        <dbReference type="Pfam" id="PF03633"/>
    </source>
</evidence>
<feature type="binding site" evidence="6">
    <location>
        <begin position="644"/>
        <end position="645"/>
    </location>
    <ligand>
        <name>substrate</name>
    </ligand>
</feature>
<comment type="caution">
    <text evidence="10">The sequence shown here is derived from an EMBL/GenBank/DDBJ whole genome shotgun (WGS) entry which is preliminary data.</text>
</comment>
<dbReference type="InterPro" id="IPR012341">
    <property type="entry name" value="6hp_glycosidase-like_sf"/>
</dbReference>
<feature type="domain" description="Glycoside hydrolase family 65 central catalytic" evidence="7">
    <location>
        <begin position="348"/>
        <end position="741"/>
    </location>
</feature>
<dbReference type="InterPro" id="IPR011013">
    <property type="entry name" value="Gal_mutarotase_sf_dom"/>
</dbReference>
<protein>
    <submittedName>
        <fullName evidence="10">Trehalose/maltose hydrolase-like predicted phosphorylase</fullName>
    </submittedName>
</protein>
<dbReference type="PANTHER" id="PTHR11051">
    <property type="entry name" value="GLYCOSYL HYDROLASE-RELATED"/>
    <property type="match status" value="1"/>
</dbReference>
<reference evidence="10 11" key="1">
    <citation type="submission" date="2020-03" db="EMBL/GenBank/DDBJ databases">
        <title>Sequencing the genomes of 1000 actinobacteria strains.</title>
        <authorList>
            <person name="Klenk H.-P."/>
        </authorList>
    </citation>
    <scope>NUCLEOTIDE SEQUENCE [LARGE SCALE GENOMIC DNA]</scope>
    <source>
        <strain evidence="10 11">DSM 45685</strain>
    </source>
</reference>
<dbReference type="FunFam" id="1.50.10.10:FF:000053">
    <property type="entry name" value="Putative glycosyl hydrolase"/>
    <property type="match status" value="1"/>
</dbReference>
<keyword evidence="3" id="KW-0808">Transferase</keyword>
<keyword evidence="2" id="KW-0328">Glycosyltransferase</keyword>
<dbReference type="EMBL" id="JAAOYM010000001">
    <property type="protein sequence ID" value="NIJ12415.1"/>
    <property type="molecule type" value="Genomic_DNA"/>
</dbReference>
<gene>
    <name evidence="10" type="ORF">FHU38_002759</name>
</gene>
<dbReference type="InterPro" id="IPR005194">
    <property type="entry name" value="Glyco_hydro_65_C"/>
</dbReference>
<dbReference type="InterPro" id="IPR005196">
    <property type="entry name" value="Glyco_hydro_65_N"/>
</dbReference>
<evidence type="ECO:0000256" key="4">
    <source>
        <dbReference type="ARBA" id="ARBA00023295"/>
    </source>
</evidence>
<dbReference type="Pfam" id="PF03636">
    <property type="entry name" value="Glyco_hydro_65N"/>
    <property type="match status" value="1"/>
</dbReference>
<dbReference type="SUPFAM" id="SSF48208">
    <property type="entry name" value="Six-hairpin glycosidases"/>
    <property type="match status" value="1"/>
</dbReference>
<organism evidence="10 11">
    <name type="scientific">Saccharomonospora amisosensis</name>
    <dbReference type="NCBI Taxonomy" id="1128677"/>
    <lineage>
        <taxon>Bacteria</taxon>
        <taxon>Bacillati</taxon>
        <taxon>Actinomycetota</taxon>
        <taxon>Actinomycetes</taxon>
        <taxon>Pseudonocardiales</taxon>
        <taxon>Pseudonocardiaceae</taxon>
        <taxon>Saccharomonospora</taxon>
    </lineage>
</organism>
<evidence type="ECO:0000256" key="3">
    <source>
        <dbReference type="ARBA" id="ARBA00022679"/>
    </source>
</evidence>
<dbReference type="GO" id="GO:0004553">
    <property type="term" value="F:hydrolase activity, hydrolyzing O-glycosyl compounds"/>
    <property type="evidence" value="ECO:0007669"/>
    <property type="project" value="TreeGrafter"/>
</dbReference>
<evidence type="ECO:0000313" key="10">
    <source>
        <dbReference type="EMBL" id="NIJ12415.1"/>
    </source>
</evidence>
<dbReference type="InterPro" id="IPR037018">
    <property type="entry name" value="GH65_N"/>
</dbReference>
<keyword evidence="10" id="KW-0378">Hydrolase</keyword>